<organism evidence="1 2">
    <name type="scientific">Streptomyces werraensis</name>
    <dbReference type="NCBI Taxonomy" id="68284"/>
    <lineage>
        <taxon>Bacteria</taxon>
        <taxon>Bacillati</taxon>
        <taxon>Actinomycetota</taxon>
        <taxon>Actinomycetes</taxon>
        <taxon>Kitasatosporales</taxon>
        <taxon>Streptomycetaceae</taxon>
        <taxon>Streptomyces</taxon>
    </lineage>
</organism>
<gene>
    <name evidence="1" type="ORF">AB0K95_32090</name>
</gene>
<evidence type="ECO:0000313" key="2">
    <source>
        <dbReference type="Proteomes" id="UP001552527"/>
    </source>
</evidence>
<dbReference type="EMBL" id="JBFATE010000023">
    <property type="protein sequence ID" value="MEV5249862.1"/>
    <property type="molecule type" value="Genomic_DNA"/>
</dbReference>
<evidence type="ECO:0000313" key="1">
    <source>
        <dbReference type="EMBL" id="MEV5249862.1"/>
    </source>
</evidence>
<name>A0ABV3JPG9_9ACTN</name>
<sequence length="81" mass="9121">MLQKMRARQRHTRLMRVADHLVRQEEMISSEAASRVTVAQVACLAFARHQLRITEKEAADYLAAALVARGHSTDHRPATAD</sequence>
<reference evidence="1 2" key="1">
    <citation type="submission" date="2024-06" db="EMBL/GenBank/DDBJ databases">
        <title>The Natural Products Discovery Center: Release of the First 8490 Sequenced Strains for Exploring Actinobacteria Biosynthetic Diversity.</title>
        <authorList>
            <person name="Kalkreuter E."/>
            <person name="Kautsar S.A."/>
            <person name="Yang D."/>
            <person name="Bader C.D."/>
            <person name="Teijaro C.N."/>
            <person name="Fluegel L."/>
            <person name="Davis C.M."/>
            <person name="Simpson J.R."/>
            <person name="Lauterbach L."/>
            <person name="Steele A.D."/>
            <person name="Gui C."/>
            <person name="Meng S."/>
            <person name="Li G."/>
            <person name="Viehrig K."/>
            <person name="Ye F."/>
            <person name="Su P."/>
            <person name="Kiefer A.F."/>
            <person name="Nichols A."/>
            <person name="Cepeda A.J."/>
            <person name="Yan W."/>
            <person name="Fan B."/>
            <person name="Jiang Y."/>
            <person name="Adhikari A."/>
            <person name="Zheng C.-J."/>
            <person name="Schuster L."/>
            <person name="Cowan T.M."/>
            <person name="Smanski M.J."/>
            <person name="Chevrette M.G."/>
            <person name="De Carvalho L.P.S."/>
            <person name="Shen B."/>
        </authorList>
    </citation>
    <scope>NUCLEOTIDE SEQUENCE [LARGE SCALE GENOMIC DNA]</scope>
    <source>
        <strain evidence="1 2">NPDC052768</strain>
    </source>
</reference>
<keyword evidence="2" id="KW-1185">Reference proteome</keyword>
<dbReference type="RefSeq" id="WP_364027403.1">
    <property type="nucleotide sequence ID" value="NZ_JBFATE010000023.1"/>
</dbReference>
<accession>A0ABV3JPG9</accession>
<dbReference type="Proteomes" id="UP001552527">
    <property type="component" value="Unassembled WGS sequence"/>
</dbReference>
<proteinExistence type="predicted"/>
<evidence type="ECO:0008006" key="3">
    <source>
        <dbReference type="Google" id="ProtNLM"/>
    </source>
</evidence>
<protein>
    <recommendedName>
        <fullName evidence="3">ANTAR domain-containing protein</fullName>
    </recommendedName>
</protein>
<comment type="caution">
    <text evidence="1">The sequence shown here is derived from an EMBL/GenBank/DDBJ whole genome shotgun (WGS) entry which is preliminary data.</text>
</comment>